<evidence type="ECO:0000256" key="5">
    <source>
        <dbReference type="ARBA" id="ARBA00022475"/>
    </source>
</evidence>
<dbReference type="AlphaFoldDB" id="A0A934QKB1"/>
<keyword evidence="15" id="KW-0969">Cilium</keyword>
<keyword evidence="9 13" id="KW-1133">Transmembrane helix</keyword>
<comment type="similarity">
    <text evidence="2 13">Belongs to the type III secretion exporter family.</text>
</comment>
<dbReference type="Gene3D" id="3.40.1690.10">
    <property type="entry name" value="secretion proteins EscU"/>
    <property type="match status" value="1"/>
</dbReference>
<comment type="subcellular location">
    <subcellularLocation>
        <location evidence="1">Cell membrane</location>
        <topology evidence="1">Multi-pass membrane protein</topology>
    </subcellularLocation>
</comment>
<dbReference type="SUPFAM" id="SSF160544">
    <property type="entry name" value="EscU C-terminal domain-like"/>
    <property type="match status" value="1"/>
</dbReference>
<keyword evidence="5 13" id="KW-1003">Cell membrane</keyword>
<comment type="function">
    <text evidence="12 13">Required for formation of the rod structure in the basal body of the flagellar apparatus. Together with FliI and FliH, may constitute the export apparatus of flagellin.</text>
</comment>
<evidence type="ECO:0000313" key="15">
    <source>
        <dbReference type="EMBL" id="MBK1698416.1"/>
    </source>
</evidence>
<proteinExistence type="inferred from homology"/>
<feature type="transmembrane region" description="Helical" evidence="13">
    <location>
        <begin position="143"/>
        <end position="166"/>
    </location>
</feature>
<keyword evidence="15" id="KW-0282">Flagellum</keyword>
<dbReference type="InterPro" id="IPR029025">
    <property type="entry name" value="T3SS_substrate_exporter_C"/>
</dbReference>
<reference evidence="15" key="1">
    <citation type="submission" date="2017-08" db="EMBL/GenBank/DDBJ databases">
        <authorList>
            <person name="Imhoff J.F."/>
            <person name="Rahn T."/>
            <person name="Kuenzel S."/>
            <person name="Neulinger S.C."/>
        </authorList>
    </citation>
    <scope>NUCLEOTIDE SEQUENCE</scope>
    <source>
        <strain evidence="15">DSM 9154</strain>
    </source>
</reference>
<keyword evidence="15" id="KW-0966">Cell projection</keyword>
<dbReference type="InterPro" id="IPR006136">
    <property type="entry name" value="FlhB"/>
</dbReference>
<evidence type="ECO:0000256" key="1">
    <source>
        <dbReference type="ARBA" id="ARBA00004651"/>
    </source>
</evidence>
<evidence type="ECO:0000256" key="6">
    <source>
        <dbReference type="ARBA" id="ARBA00022692"/>
    </source>
</evidence>
<keyword evidence="16" id="KW-1185">Reference proteome</keyword>
<dbReference type="PANTHER" id="PTHR30531">
    <property type="entry name" value="FLAGELLAR BIOSYNTHETIC PROTEIN FLHB"/>
    <property type="match status" value="1"/>
</dbReference>
<dbReference type="PRINTS" id="PR00950">
    <property type="entry name" value="TYPE3IMSPROT"/>
</dbReference>
<evidence type="ECO:0000256" key="14">
    <source>
        <dbReference type="SAM" id="MobiDB-lite"/>
    </source>
</evidence>
<dbReference type="GO" id="GO:0044780">
    <property type="term" value="P:bacterial-type flagellum assembly"/>
    <property type="evidence" value="ECO:0007669"/>
    <property type="project" value="InterPro"/>
</dbReference>
<evidence type="ECO:0000256" key="7">
    <source>
        <dbReference type="ARBA" id="ARBA00022795"/>
    </source>
</evidence>
<reference evidence="15" key="2">
    <citation type="journal article" date="2020" name="Microorganisms">
        <title>Osmotic Adaptation and Compatible Solute Biosynthesis of Phototrophic Bacteria as Revealed from Genome Analyses.</title>
        <authorList>
            <person name="Imhoff J.F."/>
            <person name="Rahn T."/>
            <person name="Kunzel S."/>
            <person name="Keller A."/>
            <person name="Neulinger S.C."/>
        </authorList>
    </citation>
    <scope>NUCLEOTIDE SEQUENCE</scope>
    <source>
        <strain evidence="15">DSM 9154</strain>
    </source>
</reference>
<dbReference type="EMBL" id="NRRE01000027">
    <property type="protein sequence ID" value="MBK1698416.1"/>
    <property type="molecule type" value="Genomic_DNA"/>
</dbReference>
<evidence type="ECO:0000256" key="9">
    <source>
        <dbReference type="ARBA" id="ARBA00022989"/>
    </source>
</evidence>
<feature type="transmembrane region" description="Helical" evidence="13">
    <location>
        <begin position="35"/>
        <end position="54"/>
    </location>
</feature>
<accession>A0A934QKB1</accession>
<dbReference type="PANTHER" id="PTHR30531:SF12">
    <property type="entry name" value="FLAGELLAR BIOSYNTHETIC PROTEIN FLHB"/>
    <property type="match status" value="1"/>
</dbReference>
<dbReference type="RefSeq" id="WP_027288415.1">
    <property type="nucleotide sequence ID" value="NZ_NRRE01000027.1"/>
</dbReference>
<evidence type="ECO:0000256" key="2">
    <source>
        <dbReference type="ARBA" id="ARBA00010690"/>
    </source>
</evidence>
<dbReference type="FunFam" id="3.40.1690.10:FF:000001">
    <property type="entry name" value="Flagellar biosynthetic protein FlhB"/>
    <property type="match status" value="1"/>
</dbReference>
<evidence type="ECO:0000256" key="10">
    <source>
        <dbReference type="ARBA" id="ARBA00023136"/>
    </source>
</evidence>
<name>A0A934QKB1_9PROT</name>
<feature type="transmembrane region" description="Helical" evidence="13">
    <location>
        <begin position="90"/>
        <end position="122"/>
    </location>
</feature>
<evidence type="ECO:0000256" key="4">
    <source>
        <dbReference type="ARBA" id="ARBA00022448"/>
    </source>
</evidence>
<keyword evidence="7 13" id="KW-1005">Bacterial flagellum biogenesis</keyword>
<evidence type="ECO:0000313" key="16">
    <source>
        <dbReference type="Proteomes" id="UP000778970"/>
    </source>
</evidence>
<keyword evidence="11 13" id="KW-1006">Bacterial flagellum protein export</keyword>
<keyword evidence="8 13" id="KW-0653">Protein transport</keyword>
<evidence type="ECO:0000256" key="3">
    <source>
        <dbReference type="ARBA" id="ARBA00021622"/>
    </source>
</evidence>
<organism evidence="15 16">
    <name type="scientific">Rhodovibrio salinarum</name>
    <dbReference type="NCBI Taxonomy" id="1087"/>
    <lineage>
        <taxon>Bacteria</taxon>
        <taxon>Pseudomonadati</taxon>
        <taxon>Pseudomonadota</taxon>
        <taxon>Alphaproteobacteria</taxon>
        <taxon>Rhodospirillales</taxon>
        <taxon>Rhodovibrionaceae</taxon>
        <taxon>Rhodovibrio</taxon>
    </lineage>
</organism>
<keyword evidence="10 13" id="KW-0472">Membrane</keyword>
<dbReference type="NCBIfam" id="TIGR00328">
    <property type="entry name" value="flhB"/>
    <property type="match status" value="1"/>
</dbReference>
<evidence type="ECO:0000256" key="8">
    <source>
        <dbReference type="ARBA" id="ARBA00022927"/>
    </source>
</evidence>
<keyword evidence="6 13" id="KW-0812">Transmembrane</keyword>
<sequence>MSDDQTDKSQKTEDPTPKKLEEARKKGQVAKSQEVNHWFIILGLGLILTIMAPAMASGVSDTLRRFLAKAALLPTGGGLGPVLTDTMIDMLWVLLLPMGLLMIAAVAANFVQIGFLVSVESLKPKPEKISPIKGAKRLFSTRALVDFAKGIAKLTLVGLVAFLVIWPEHDTLPQLIEIGMTAQLEVLRVYALKVTGAVLAVMTVIAALDVAYQRYKHHEEMKMSKQEVKDEFKQSEGDPQVKQRLRQLRMEKSRKRMMAAVPQADVVVTNPTHYAIALSYSHGEMAAPRVVAKGVDEVARRIREVAEANDVPLVENPPLARALHASVELDQEIPAEHYKAVAEIIGYVMRLKGRMPATAGR</sequence>
<gene>
    <name evidence="13 15" type="primary">flhB</name>
    <name evidence="15" type="ORF">CKO21_14300</name>
</gene>
<feature type="region of interest" description="Disordered" evidence="14">
    <location>
        <begin position="1"/>
        <end position="27"/>
    </location>
</feature>
<evidence type="ECO:0000256" key="11">
    <source>
        <dbReference type="ARBA" id="ARBA00023225"/>
    </source>
</evidence>
<evidence type="ECO:0000256" key="12">
    <source>
        <dbReference type="ARBA" id="ARBA00025078"/>
    </source>
</evidence>
<evidence type="ECO:0000256" key="13">
    <source>
        <dbReference type="RuleBase" id="RU364091"/>
    </source>
</evidence>
<dbReference type="Pfam" id="PF01312">
    <property type="entry name" value="Bac_export_2"/>
    <property type="match status" value="1"/>
</dbReference>
<protein>
    <recommendedName>
        <fullName evidence="3 13">Flagellar biosynthetic protein FlhB</fullName>
    </recommendedName>
</protein>
<dbReference type="Proteomes" id="UP000778970">
    <property type="component" value="Unassembled WGS sequence"/>
</dbReference>
<dbReference type="GO" id="GO:0005886">
    <property type="term" value="C:plasma membrane"/>
    <property type="evidence" value="ECO:0007669"/>
    <property type="project" value="UniProtKB-SubCell"/>
</dbReference>
<keyword evidence="4 13" id="KW-0813">Transport</keyword>
<dbReference type="Gene3D" id="6.10.250.2080">
    <property type="match status" value="1"/>
</dbReference>
<dbReference type="InterPro" id="IPR006135">
    <property type="entry name" value="T3SS_substrate_exporter"/>
</dbReference>
<feature type="compositionally biased region" description="Basic and acidic residues" evidence="14">
    <location>
        <begin position="1"/>
        <end position="25"/>
    </location>
</feature>
<comment type="caution">
    <text evidence="15">The sequence shown here is derived from an EMBL/GenBank/DDBJ whole genome shotgun (WGS) entry which is preliminary data.</text>
</comment>
<feature type="transmembrane region" description="Helical" evidence="13">
    <location>
        <begin position="190"/>
        <end position="212"/>
    </location>
</feature>
<dbReference type="GO" id="GO:0009306">
    <property type="term" value="P:protein secretion"/>
    <property type="evidence" value="ECO:0007669"/>
    <property type="project" value="InterPro"/>
</dbReference>